<dbReference type="Proteomes" id="UP000034081">
    <property type="component" value="Unassembled WGS sequence"/>
</dbReference>
<dbReference type="CDD" id="cd00082">
    <property type="entry name" value="HisKA"/>
    <property type="match status" value="1"/>
</dbReference>
<dbReference type="STRING" id="1618570.UT08_C0012G0036"/>
<dbReference type="InterPro" id="IPR050736">
    <property type="entry name" value="Sensor_HK_Regulatory"/>
</dbReference>
<dbReference type="Gene3D" id="1.10.287.130">
    <property type="match status" value="1"/>
</dbReference>
<dbReference type="PRINTS" id="PR00344">
    <property type="entry name" value="BCTRLSENSOR"/>
</dbReference>
<evidence type="ECO:0000256" key="7">
    <source>
        <dbReference type="ARBA" id="ARBA00023136"/>
    </source>
</evidence>
<dbReference type="InterPro" id="IPR005467">
    <property type="entry name" value="His_kinase_dom"/>
</dbReference>
<gene>
    <name evidence="11" type="ORF">UT08_C0012G0036</name>
</gene>
<dbReference type="Gene3D" id="3.30.565.10">
    <property type="entry name" value="Histidine kinase-like ATPase, C-terminal domain"/>
    <property type="match status" value="1"/>
</dbReference>
<dbReference type="SMART" id="SM00388">
    <property type="entry name" value="HisKA"/>
    <property type="match status" value="1"/>
</dbReference>
<dbReference type="Pfam" id="PF13426">
    <property type="entry name" value="PAS_9"/>
    <property type="match status" value="1"/>
</dbReference>
<dbReference type="AlphaFoldDB" id="A0A0G0LAP5"/>
<dbReference type="GO" id="GO:0000155">
    <property type="term" value="F:phosphorelay sensor kinase activity"/>
    <property type="evidence" value="ECO:0007669"/>
    <property type="project" value="InterPro"/>
</dbReference>
<evidence type="ECO:0000256" key="2">
    <source>
        <dbReference type="ARBA" id="ARBA00012438"/>
    </source>
</evidence>
<dbReference type="Gene3D" id="3.30.450.20">
    <property type="entry name" value="PAS domain"/>
    <property type="match status" value="2"/>
</dbReference>
<dbReference type="EC" id="2.7.13.3" evidence="2"/>
<dbReference type="EMBL" id="LBVL01000012">
    <property type="protein sequence ID" value="KKQ84940.1"/>
    <property type="molecule type" value="Genomic_DNA"/>
</dbReference>
<feature type="coiled-coil region" evidence="8">
    <location>
        <begin position="121"/>
        <end position="148"/>
    </location>
</feature>
<dbReference type="InterPro" id="IPR000014">
    <property type="entry name" value="PAS"/>
</dbReference>
<dbReference type="SMART" id="SM00086">
    <property type="entry name" value="PAC"/>
    <property type="match status" value="2"/>
</dbReference>
<feature type="domain" description="PAS" evidence="10">
    <location>
        <begin position="141"/>
        <end position="189"/>
    </location>
</feature>
<dbReference type="FunFam" id="1.10.287.130:FF:000001">
    <property type="entry name" value="Two-component sensor histidine kinase"/>
    <property type="match status" value="1"/>
</dbReference>
<dbReference type="InterPro" id="IPR004358">
    <property type="entry name" value="Sig_transdc_His_kin-like_C"/>
</dbReference>
<dbReference type="FunFam" id="3.30.565.10:FF:000006">
    <property type="entry name" value="Sensor histidine kinase WalK"/>
    <property type="match status" value="1"/>
</dbReference>
<dbReference type="SMART" id="SM00091">
    <property type="entry name" value="PAS"/>
    <property type="match status" value="2"/>
</dbReference>
<dbReference type="InterPro" id="IPR003661">
    <property type="entry name" value="HisK_dim/P_dom"/>
</dbReference>
<dbReference type="InterPro" id="IPR003594">
    <property type="entry name" value="HATPase_dom"/>
</dbReference>
<evidence type="ECO:0000256" key="4">
    <source>
        <dbReference type="ARBA" id="ARBA00022679"/>
    </source>
</evidence>
<dbReference type="SUPFAM" id="SSF47384">
    <property type="entry name" value="Homodimeric domain of signal transducing histidine kinase"/>
    <property type="match status" value="1"/>
</dbReference>
<evidence type="ECO:0000256" key="5">
    <source>
        <dbReference type="ARBA" id="ARBA00022777"/>
    </source>
</evidence>
<feature type="domain" description="Histidine kinase" evidence="9">
    <location>
        <begin position="275"/>
        <end position="493"/>
    </location>
</feature>
<dbReference type="InterPro" id="IPR035965">
    <property type="entry name" value="PAS-like_dom_sf"/>
</dbReference>
<comment type="caution">
    <text evidence="11">The sequence shown here is derived from an EMBL/GenBank/DDBJ whole genome shotgun (WGS) entry which is preliminary data.</text>
</comment>
<keyword evidence="6" id="KW-0902">Two-component regulatory system</keyword>
<dbReference type="Pfam" id="PF00512">
    <property type="entry name" value="HisKA"/>
    <property type="match status" value="1"/>
</dbReference>
<reference evidence="11 12" key="1">
    <citation type="journal article" date="2015" name="Nature">
        <title>rRNA introns, odd ribosomes, and small enigmatic genomes across a large radiation of phyla.</title>
        <authorList>
            <person name="Brown C.T."/>
            <person name="Hug L.A."/>
            <person name="Thomas B.C."/>
            <person name="Sharon I."/>
            <person name="Castelle C.J."/>
            <person name="Singh A."/>
            <person name="Wilkins M.J."/>
            <person name="Williams K.H."/>
            <person name="Banfield J.F."/>
        </authorList>
    </citation>
    <scope>NUCLEOTIDE SEQUENCE [LARGE SCALE GENOMIC DNA]</scope>
</reference>
<keyword evidence="7" id="KW-0472">Membrane</keyword>
<protein>
    <recommendedName>
        <fullName evidence="2">histidine kinase</fullName>
        <ecNumber evidence="2">2.7.13.3</ecNumber>
    </recommendedName>
</protein>
<keyword evidence="3" id="KW-0597">Phosphoprotein</keyword>
<dbReference type="InterPro" id="IPR013767">
    <property type="entry name" value="PAS_fold"/>
</dbReference>
<feature type="domain" description="PAS" evidence="10">
    <location>
        <begin position="14"/>
        <end position="83"/>
    </location>
</feature>
<dbReference type="PANTHER" id="PTHR43711:SF31">
    <property type="entry name" value="HISTIDINE KINASE"/>
    <property type="match status" value="1"/>
</dbReference>
<evidence type="ECO:0000259" key="10">
    <source>
        <dbReference type="PROSITE" id="PS50112"/>
    </source>
</evidence>
<keyword evidence="8" id="KW-0175">Coiled coil</keyword>
<proteinExistence type="predicted"/>
<dbReference type="PANTHER" id="PTHR43711">
    <property type="entry name" value="TWO-COMPONENT HISTIDINE KINASE"/>
    <property type="match status" value="1"/>
</dbReference>
<dbReference type="PROSITE" id="PS50109">
    <property type="entry name" value="HIS_KIN"/>
    <property type="match status" value="1"/>
</dbReference>
<dbReference type="InterPro" id="IPR036097">
    <property type="entry name" value="HisK_dim/P_sf"/>
</dbReference>
<dbReference type="InterPro" id="IPR001610">
    <property type="entry name" value="PAC"/>
</dbReference>
<evidence type="ECO:0000313" key="11">
    <source>
        <dbReference type="EMBL" id="KKQ84940.1"/>
    </source>
</evidence>
<accession>A0A0G0LAP5</accession>
<dbReference type="SUPFAM" id="SSF55874">
    <property type="entry name" value="ATPase domain of HSP90 chaperone/DNA topoisomerase II/histidine kinase"/>
    <property type="match status" value="1"/>
</dbReference>
<dbReference type="NCBIfam" id="TIGR00229">
    <property type="entry name" value="sensory_box"/>
    <property type="match status" value="2"/>
</dbReference>
<evidence type="ECO:0000256" key="3">
    <source>
        <dbReference type="ARBA" id="ARBA00022553"/>
    </source>
</evidence>
<keyword evidence="5 11" id="KW-0418">Kinase</keyword>
<name>A0A0G0LAP5_9BACT</name>
<dbReference type="Pfam" id="PF00989">
    <property type="entry name" value="PAS"/>
    <property type="match status" value="1"/>
</dbReference>
<organism evidence="11 12">
    <name type="scientific">Candidatus Woesebacteria bacterium GW2011_GWB1_38_8</name>
    <dbReference type="NCBI Taxonomy" id="1618570"/>
    <lineage>
        <taxon>Bacteria</taxon>
        <taxon>Candidatus Woeseibacteriota</taxon>
    </lineage>
</organism>
<dbReference type="PROSITE" id="PS50112">
    <property type="entry name" value="PAS"/>
    <property type="match status" value="2"/>
</dbReference>
<evidence type="ECO:0000313" key="12">
    <source>
        <dbReference type="Proteomes" id="UP000034081"/>
    </source>
</evidence>
<keyword evidence="4" id="KW-0808">Transferase</keyword>
<dbReference type="SUPFAM" id="SSF55785">
    <property type="entry name" value="PYP-like sensor domain (PAS domain)"/>
    <property type="match status" value="2"/>
</dbReference>
<dbReference type="CDD" id="cd00130">
    <property type="entry name" value="PAS"/>
    <property type="match status" value="2"/>
</dbReference>
<dbReference type="InterPro" id="IPR036890">
    <property type="entry name" value="HATPase_C_sf"/>
</dbReference>
<evidence type="ECO:0000256" key="1">
    <source>
        <dbReference type="ARBA" id="ARBA00000085"/>
    </source>
</evidence>
<dbReference type="SMART" id="SM00387">
    <property type="entry name" value="HATPase_c"/>
    <property type="match status" value="1"/>
</dbReference>
<evidence type="ECO:0000256" key="8">
    <source>
        <dbReference type="SAM" id="Coils"/>
    </source>
</evidence>
<evidence type="ECO:0000259" key="9">
    <source>
        <dbReference type="PROSITE" id="PS50109"/>
    </source>
</evidence>
<sequence>MDQDISSQENHLLLNDLISQVLFDNSGELFIILDKGLIFKEYNKKFENLLGYNNQEIKGRLIFDLIHKEDLPILHQLLTNPVNVISSSVSFRFISKEGKYFWIEASIYKLSDFILIIAKDVSKQKETQEELMIRNKELEEEKMRMNAMLENIGDGIIGINDGGEIVFVNPQASLLLGYKEEELLGKMFVHTIKLIKEDGQEIPINERPVHTALLSKTNVNLNKFSYLKKDGNKLPVAITATPIILHDLVIGGVVIFRDITKEREVDRMKTEFISLASHQLRTPLSAMKWFTELVLDDSENLTEEQRKLIQNVYQSNERMIELVNALLNISRIESGRIIIDPKPTDLALLVKEVIQELQPRVDEKNQHLGVSVIEVLPKINIDPKLIRHVYMNLLTNAIKYTQPGGEIVVVISSTDNEIISQVYDNGYGIPEKQQKQVFEKFFRADNIIKIETDGSGLGLYLTKAIVESSGGKIWFKSESGRGTTFWFSLLRSGSISQKGMVSIDDRMV</sequence>
<comment type="catalytic activity">
    <reaction evidence="1">
        <text>ATP + protein L-histidine = ADP + protein N-phospho-L-histidine.</text>
        <dbReference type="EC" id="2.7.13.3"/>
    </reaction>
</comment>
<dbReference type="Pfam" id="PF02518">
    <property type="entry name" value="HATPase_c"/>
    <property type="match status" value="1"/>
</dbReference>
<evidence type="ECO:0000256" key="6">
    <source>
        <dbReference type="ARBA" id="ARBA00023012"/>
    </source>
</evidence>
<dbReference type="GO" id="GO:0006355">
    <property type="term" value="P:regulation of DNA-templated transcription"/>
    <property type="evidence" value="ECO:0007669"/>
    <property type="project" value="InterPro"/>
</dbReference>
<dbReference type="CDD" id="cd00075">
    <property type="entry name" value="HATPase"/>
    <property type="match status" value="1"/>
</dbReference>